<dbReference type="SMART" id="SM00239">
    <property type="entry name" value="C2"/>
    <property type="match status" value="1"/>
</dbReference>
<evidence type="ECO:0000313" key="13">
    <source>
        <dbReference type="EMBL" id="KAL3697412.1"/>
    </source>
</evidence>
<evidence type="ECO:0000256" key="2">
    <source>
        <dbReference type="ARBA" id="ARBA00001913"/>
    </source>
</evidence>
<dbReference type="EMBL" id="JBJQOH010000002">
    <property type="protein sequence ID" value="KAL3697412.1"/>
    <property type="molecule type" value="Genomic_DNA"/>
</dbReference>
<keyword evidence="14" id="KW-1185">Reference proteome</keyword>
<evidence type="ECO:0000256" key="8">
    <source>
        <dbReference type="ARBA" id="ARBA00022963"/>
    </source>
</evidence>
<dbReference type="SMART" id="SM00155">
    <property type="entry name" value="PLDc"/>
    <property type="match status" value="2"/>
</dbReference>
<dbReference type="CDD" id="cd04015">
    <property type="entry name" value="C2_plant_PLD"/>
    <property type="match status" value="1"/>
</dbReference>
<comment type="catalytic activity">
    <reaction evidence="1 10">
        <text>a 1,2-diacyl-sn-glycero-3-phosphocholine + H2O = a 1,2-diacyl-sn-glycero-3-phosphate + choline + H(+)</text>
        <dbReference type="Rhea" id="RHEA:14445"/>
        <dbReference type="ChEBI" id="CHEBI:15354"/>
        <dbReference type="ChEBI" id="CHEBI:15377"/>
        <dbReference type="ChEBI" id="CHEBI:15378"/>
        <dbReference type="ChEBI" id="CHEBI:57643"/>
        <dbReference type="ChEBI" id="CHEBI:58608"/>
        <dbReference type="EC" id="3.1.4.4"/>
    </reaction>
</comment>
<evidence type="ECO:0000256" key="6">
    <source>
        <dbReference type="ARBA" id="ARBA00022801"/>
    </source>
</evidence>
<keyword evidence="4" id="KW-0479">Metal-binding</keyword>
<dbReference type="PIRSF" id="PIRSF036470">
    <property type="entry name" value="PLD_plant"/>
    <property type="match status" value="1"/>
</dbReference>
<evidence type="ECO:0000256" key="5">
    <source>
        <dbReference type="ARBA" id="ARBA00022737"/>
    </source>
</evidence>
<dbReference type="PROSITE" id="PS50004">
    <property type="entry name" value="C2"/>
    <property type="match status" value="1"/>
</dbReference>
<dbReference type="Pfam" id="PF00168">
    <property type="entry name" value="C2"/>
    <property type="match status" value="1"/>
</dbReference>
<dbReference type="Pfam" id="PF00614">
    <property type="entry name" value="PLDc"/>
    <property type="match status" value="1"/>
</dbReference>
<dbReference type="SUPFAM" id="SSF56024">
    <property type="entry name" value="Phospholipase D/nuclease"/>
    <property type="match status" value="2"/>
</dbReference>
<dbReference type="InterPro" id="IPR011402">
    <property type="entry name" value="PLipase_D_pln"/>
</dbReference>
<evidence type="ECO:0000256" key="9">
    <source>
        <dbReference type="ARBA" id="ARBA00023098"/>
    </source>
</evidence>
<dbReference type="GO" id="GO:0004630">
    <property type="term" value="F:phospholipase D activity"/>
    <property type="evidence" value="ECO:0007669"/>
    <property type="project" value="UniProtKB-EC"/>
</dbReference>
<dbReference type="InterPro" id="IPR001736">
    <property type="entry name" value="PLipase_D/transphosphatidylase"/>
</dbReference>
<dbReference type="InterPro" id="IPR035892">
    <property type="entry name" value="C2_domain_sf"/>
</dbReference>
<comment type="function">
    <text evidence="10">Hydrolyzes glycerol-phospholipids at the terminal phosphodiesteric bond.</text>
</comment>
<dbReference type="Pfam" id="PF12357">
    <property type="entry name" value="PLD_C"/>
    <property type="match status" value="1"/>
</dbReference>
<dbReference type="PANTHER" id="PTHR18896">
    <property type="entry name" value="PHOSPHOLIPASE D"/>
    <property type="match status" value="1"/>
</dbReference>
<evidence type="ECO:0000313" key="14">
    <source>
        <dbReference type="Proteomes" id="UP001633002"/>
    </source>
</evidence>
<protein>
    <recommendedName>
        <fullName evidence="10">Phospholipase D</fullName>
        <ecNumber evidence="10">3.1.4.4</ecNumber>
    </recommendedName>
</protein>
<feature type="domain" description="PLD phosphodiesterase" evidence="12">
    <location>
        <begin position="657"/>
        <end position="684"/>
    </location>
</feature>
<comment type="caution">
    <text evidence="13">The sequence shown here is derived from an EMBL/GenBank/DDBJ whole genome shotgun (WGS) entry which is preliminary data.</text>
</comment>
<dbReference type="PANTHER" id="PTHR18896:SF115">
    <property type="entry name" value="PHOSPHOLIPASE D ALPHA 1"/>
    <property type="match status" value="1"/>
</dbReference>
<sequence>MANYLVHGTLHVTIYEASNLVDADRVSGAAPSILRRLVEGLEDTVGLGRGSSRLYATVDLGKTRVGRTRIIEKEPVNPVWNESFRIYAAHTVSDAVITVKCDNTIGATLIGRAKVPVTEVLSGRIIDDWYDLFTDNGEPCKGARVRFKMRYFAAVDDINWGRGIGSPSYDGVPYTFFPQRRGCSVKLYQDAHMNNNWLPPIYLAGEKVREPTRCWEDAYSMINGARFLIYITGWSVYTKIRLIRDEDRKIEGTKDLLLGELLKRKSDQGVQVNLLVWDDRTSVGAVRPVGVMNTHDEETFVYFQNTNVKCVLCPRNPDSGLSLIQAGQIGMMFTHHQKTIMVDAPLPGGDEHGPRRIVSMVGGLDLCNGRFDTPVHPLFSSLKDVHNDDFYQPCFPTGAYECGGPREPWHDIHAQVEGAAAWDILYNFEQRWRRQAGREAQQNLFSVVNEPDMIPPQPATAEEDPESWNVQVFRSIDNGAVNFPTDPDEAARCGLVSGKDNVIDRSIQDAYINAIRRARDFIYIENQYFLGSAFGWDHKREAGAFHLIPMELALKIVSKIEARERFAVYVVVPMWPEGEPEGQAVQAILDWQHETMQMMYKMVAQALEDVGSHETPKDYLNFYCLGNREPVQEDEFKQVNKPLAGTNYQRAQDARRFMIYVHSKMIIVDDEYIILGSANINERSMNGARDTEIAIGAYQPHRLAGPQGLPHGQVHGFRMSLWFEHLGRLDNSFLQPQGVECVQVVNEIADECWAAYTNEKPCKTPGHLLHYPVEINAEGEVTSLHDSKFFPDTNASVLGSQTTATMTVTGFVQLPAILTT</sequence>
<name>A0ABD3I106_9MARC</name>
<evidence type="ECO:0000256" key="7">
    <source>
        <dbReference type="ARBA" id="ARBA00022837"/>
    </source>
</evidence>
<keyword evidence="6 10" id="KW-0378">Hydrolase</keyword>
<dbReference type="InterPro" id="IPR000008">
    <property type="entry name" value="C2_dom"/>
</dbReference>
<dbReference type="EC" id="3.1.4.4" evidence="10"/>
<evidence type="ECO:0000256" key="4">
    <source>
        <dbReference type="ARBA" id="ARBA00022723"/>
    </source>
</evidence>
<comment type="similarity">
    <text evidence="3 10">Belongs to the phospholipase D family. C2-PLD subfamily.</text>
</comment>
<gene>
    <name evidence="13" type="ORF">R1sor_011488</name>
</gene>
<evidence type="ECO:0000256" key="3">
    <source>
        <dbReference type="ARBA" id="ARBA00010683"/>
    </source>
</evidence>
<dbReference type="Gene3D" id="2.60.40.150">
    <property type="entry name" value="C2 domain"/>
    <property type="match status" value="1"/>
</dbReference>
<keyword evidence="8 10" id="KW-0442">Lipid degradation</keyword>
<keyword evidence="7 10" id="KW-0106">Calcium</keyword>
<dbReference type="Gene3D" id="3.30.870.10">
    <property type="entry name" value="Endonuclease Chain A"/>
    <property type="match status" value="2"/>
</dbReference>
<organism evidence="13 14">
    <name type="scientific">Riccia sorocarpa</name>
    <dbReference type="NCBI Taxonomy" id="122646"/>
    <lineage>
        <taxon>Eukaryota</taxon>
        <taxon>Viridiplantae</taxon>
        <taxon>Streptophyta</taxon>
        <taxon>Embryophyta</taxon>
        <taxon>Marchantiophyta</taxon>
        <taxon>Marchantiopsida</taxon>
        <taxon>Marchantiidae</taxon>
        <taxon>Marchantiales</taxon>
        <taxon>Ricciaceae</taxon>
        <taxon>Riccia</taxon>
    </lineage>
</organism>
<dbReference type="PROSITE" id="PS50035">
    <property type="entry name" value="PLD"/>
    <property type="match status" value="1"/>
</dbReference>
<proteinExistence type="inferred from homology"/>
<feature type="domain" description="C2" evidence="11">
    <location>
        <begin position="1"/>
        <end position="130"/>
    </location>
</feature>
<dbReference type="AlphaFoldDB" id="A0ABD3I106"/>
<dbReference type="InterPro" id="IPR024632">
    <property type="entry name" value="PLipase_D_C"/>
</dbReference>
<keyword evidence="5" id="KW-0677">Repeat</keyword>
<evidence type="ECO:0000259" key="12">
    <source>
        <dbReference type="PROSITE" id="PS50035"/>
    </source>
</evidence>
<evidence type="ECO:0000256" key="1">
    <source>
        <dbReference type="ARBA" id="ARBA00000798"/>
    </source>
</evidence>
<evidence type="ECO:0000259" key="11">
    <source>
        <dbReference type="PROSITE" id="PS50004"/>
    </source>
</evidence>
<dbReference type="SUPFAM" id="SSF49562">
    <property type="entry name" value="C2 domain (Calcium/lipid-binding domain, CaLB)"/>
    <property type="match status" value="1"/>
</dbReference>
<evidence type="ECO:0000256" key="10">
    <source>
        <dbReference type="PIRNR" id="PIRNR036470"/>
    </source>
</evidence>
<reference evidence="13 14" key="1">
    <citation type="submission" date="2024-09" db="EMBL/GenBank/DDBJ databases">
        <title>Chromosome-scale assembly of Riccia sorocarpa.</title>
        <authorList>
            <person name="Paukszto L."/>
        </authorList>
    </citation>
    <scope>NUCLEOTIDE SEQUENCE [LARGE SCALE GENOMIC DNA]</scope>
    <source>
        <strain evidence="13">LP-2024</strain>
        <tissue evidence="13">Aerial parts of the thallus</tissue>
    </source>
</reference>
<dbReference type="Proteomes" id="UP001633002">
    <property type="component" value="Unassembled WGS sequence"/>
</dbReference>
<keyword evidence="9" id="KW-0443">Lipid metabolism</keyword>
<comment type="cofactor">
    <cofactor evidence="2 10">
        <name>Ca(2+)</name>
        <dbReference type="ChEBI" id="CHEBI:29108"/>
    </cofactor>
</comment>
<dbReference type="GO" id="GO:0016042">
    <property type="term" value="P:lipid catabolic process"/>
    <property type="evidence" value="ECO:0007669"/>
    <property type="project" value="UniProtKB-KW"/>
</dbReference>
<accession>A0ABD3I106</accession>
<dbReference type="GO" id="GO:0046872">
    <property type="term" value="F:metal ion binding"/>
    <property type="evidence" value="ECO:0007669"/>
    <property type="project" value="UniProtKB-KW"/>
</dbReference>
<dbReference type="InterPro" id="IPR015679">
    <property type="entry name" value="PLipase_D_fam"/>
</dbReference>